<accession>A0A7C9DL86</accession>
<sequence>MLAELVLPPVCWMKVQIRRIKISGCTPLRFFDDPEGPASLDLPLSAGLEDIPNCCSSPSPTARVWLLRILASNSAEDSALPAEAPAAKPFVPLFCVSSSDLEALARWELTVEPNFRRTDEGAPAAPDFPVHVGMAMLSFPRSIRDWRRASAALCAICEACSSSLILSSSWAFIIASWFTALCIPCASKRLFKKSVSSSAFVSSSSASLSLSSERPCSKPCSFNKVPLAQGLASVERSCFCCLFFSVPTTLT</sequence>
<dbReference type="EMBL" id="GISG01114649">
    <property type="protein sequence ID" value="MBA4639689.1"/>
    <property type="molecule type" value="Transcribed_RNA"/>
</dbReference>
<evidence type="ECO:0000313" key="1">
    <source>
        <dbReference type="EMBL" id="MBA4639689.1"/>
    </source>
</evidence>
<dbReference type="AlphaFoldDB" id="A0A7C9DL86"/>
<reference evidence="1" key="1">
    <citation type="journal article" date="2013" name="J. Plant Res.">
        <title>Effect of fungi and light on seed germination of three Opuntia species from semiarid lands of central Mexico.</title>
        <authorList>
            <person name="Delgado-Sanchez P."/>
            <person name="Jimenez-Bremont J.F."/>
            <person name="Guerrero-Gonzalez Mde L."/>
            <person name="Flores J."/>
        </authorList>
    </citation>
    <scope>NUCLEOTIDE SEQUENCE</scope>
    <source>
        <tissue evidence="1">Cladode</tissue>
    </source>
</reference>
<name>A0A7C9DL86_OPUST</name>
<proteinExistence type="predicted"/>
<organism evidence="1">
    <name type="scientific">Opuntia streptacantha</name>
    <name type="common">Prickly pear cactus</name>
    <name type="synonym">Opuntia cardona</name>
    <dbReference type="NCBI Taxonomy" id="393608"/>
    <lineage>
        <taxon>Eukaryota</taxon>
        <taxon>Viridiplantae</taxon>
        <taxon>Streptophyta</taxon>
        <taxon>Embryophyta</taxon>
        <taxon>Tracheophyta</taxon>
        <taxon>Spermatophyta</taxon>
        <taxon>Magnoliopsida</taxon>
        <taxon>eudicotyledons</taxon>
        <taxon>Gunneridae</taxon>
        <taxon>Pentapetalae</taxon>
        <taxon>Caryophyllales</taxon>
        <taxon>Cactineae</taxon>
        <taxon>Cactaceae</taxon>
        <taxon>Opuntioideae</taxon>
        <taxon>Opuntia</taxon>
    </lineage>
</organism>
<protein>
    <submittedName>
        <fullName evidence="1">Uncharacterized protein</fullName>
    </submittedName>
</protein>
<reference evidence="1" key="2">
    <citation type="submission" date="2020-07" db="EMBL/GenBank/DDBJ databases">
        <authorList>
            <person name="Vera ALvarez R."/>
            <person name="Arias-Moreno D.M."/>
            <person name="Jimenez-Jacinto V."/>
            <person name="Jimenez-Bremont J.F."/>
            <person name="Swaminathan K."/>
            <person name="Moose S.P."/>
            <person name="Guerrero-Gonzalez M.L."/>
            <person name="Marino-Ramirez L."/>
            <person name="Landsman D."/>
            <person name="Rodriguez-Kessler M."/>
            <person name="Delgado-Sanchez P."/>
        </authorList>
    </citation>
    <scope>NUCLEOTIDE SEQUENCE</scope>
    <source>
        <tissue evidence="1">Cladode</tissue>
    </source>
</reference>